<dbReference type="Proteomes" id="UP000216913">
    <property type="component" value="Unassembled WGS sequence"/>
</dbReference>
<sequence>MADPAQPPLDRLTSLLERFRVRATLFHTGALCGVQTFEAAPGRGYLHVLRNGDMELRDRVGQGAPRHLHLTEPTLLFYPGSVHHEFINPPDGNDFTCAALDFDGGARNPIVQALPPAMLVPLREVPGLEPALDLLFGEADQVRCGSRLLADRLFEVVLIQLLRWIIDHPAQAGVDNGLVMGLSDARLARALVALHREPGEDWTLERMAGIAGMSRSAFAAAFKQALGTTPAQYLSDWRLTLAASMLRAGKPAKLIAAELGFATQASLSKAFRQKMGASPREWLAQAVAARHA</sequence>
<evidence type="ECO:0000313" key="5">
    <source>
        <dbReference type="EMBL" id="OZI54171.1"/>
    </source>
</evidence>
<dbReference type="PANTHER" id="PTHR46796:SF7">
    <property type="entry name" value="ARAC FAMILY TRANSCRIPTIONAL REGULATOR"/>
    <property type="match status" value="1"/>
</dbReference>
<comment type="caution">
    <text evidence="5">The sequence shown here is derived from an EMBL/GenBank/DDBJ whole genome shotgun (WGS) entry which is preliminary data.</text>
</comment>
<dbReference type="SMART" id="SM00342">
    <property type="entry name" value="HTH_ARAC"/>
    <property type="match status" value="1"/>
</dbReference>
<dbReference type="InterPro" id="IPR018060">
    <property type="entry name" value="HTH_AraC"/>
</dbReference>
<dbReference type="EMBL" id="NEVP01000003">
    <property type="protein sequence ID" value="OZI54171.1"/>
    <property type="molecule type" value="Genomic_DNA"/>
</dbReference>
<reference evidence="5 6" key="1">
    <citation type="submission" date="2017-05" db="EMBL/GenBank/DDBJ databases">
        <title>Complete and WGS of Bordetella genogroups.</title>
        <authorList>
            <person name="Spilker T."/>
            <person name="LiPuma J."/>
        </authorList>
    </citation>
    <scope>NUCLEOTIDE SEQUENCE [LARGE SCALE GENOMIC DNA]</scope>
    <source>
        <strain evidence="5 6">AU10456</strain>
    </source>
</reference>
<name>A0A261TY09_9BORD</name>
<dbReference type="Pfam" id="PF12852">
    <property type="entry name" value="Cupin_6"/>
    <property type="match status" value="1"/>
</dbReference>
<feature type="domain" description="HTH araC/xylS-type" evidence="4">
    <location>
        <begin position="188"/>
        <end position="285"/>
    </location>
</feature>
<dbReference type="SUPFAM" id="SSF46689">
    <property type="entry name" value="Homeodomain-like"/>
    <property type="match status" value="2"/>
</dbReference>
<keyword evidence="3" id="KW-0804">Transcription</keyword>
<gene>
    <name evidence="5" type="ORF">CAL25_05165</name>
</gene>
<evidence type="ECO:0000259" key="4">
    <source>
        <dbReference type="PROSITE" id="PS01124"/>
    </source>
</evidence>
<dbReference type="InterPro" id="IPR050204">
    <property type="entry name" value="AraC_XylS_family_regulators"/>
</dbReference>
<dbReference type="RefSeq" id="WP_094798895.1">
    <property type="nucleotide sequence ID" value="NZ_NEVP01000003.1"/>
</dbReference>
<dbReference type="InterPro" id="IPR009057">
    <property type="entry name" value="Homeodomain-like_sf"/>
</dbReference>
<dbReference type="PANTHER" id="PTHR46796">
    <property type="entry name" value="HTH-TYPE TRANSCRIPTIONAL ACTIVATOR RHAS-RELATED"/>
    <property type="match status" value="1"/>
</dbReference>
<keyword evidence="2" id="KW-0238">DNA-binding</keyword>
<dbReference type="AlphaFoldDB" id="A0A261TY09"/>
<dbReference type="Gene3D" id="1.10.10.60">
    <property type="entry name" value="Homeodomain-like"/>
    <property type="match status" value="2"/>
</dbReference>
<dbReference type="InterPro" id="IPR032783">
    <property type="entry name" value="AraC_lig"/>
</dbReference>
<evidence type="ECO:0000256" key="2">
    <source>
        <dbReference type="ARBA" id="ARBA00023125"/>
    </source>
</evidence>
<evidence type="ECO:0000256" key="3">
    <source>
        <dbReference type="ARBA" id="ARBA00023163"/>
    </source>
</evidence>
<dbReference type="GO" id="GO:0043565">
    <property type="term" value="F:sequence-specific DNA binding"/>
    <property type="evidence" value="ECO:0007669"/>
    <property type="project" value="InterPro"/>
</dbReference>
<keyword evidence="1" id="KW-0805">Transcription regulation</keyword>
<protein>
    <submittedName>
        <fullName evidence="5">AraC family transcriptional regulator</fullName>
    </submittedName>
</protein>
<organism evidence="5 6">
    <name type="scientific">Bordetella genomosp. 5</name>
    <dbReference type="NCBI Taxonomy" id="1395608"/>
    <lineage>
        <taxon>Bacteria</taxon>
        <taxon>Pseudomonadati</taxon>
        <taxon>Pseudomonadota</taxon>
        <taxon>Betaproteobacteria</taxon>
        <taxon>Burkholderiales</taxon>
        <taxon>Alcaligenaceae</taxon>
        <taxon>Bordetella</taxon>
    </lineage>
</organism>
<dbReference type="Pfam" id="PF12833">
    <property type="entry name" value="HTH_18"/>
    <property type="match status" value="1"/>
</dbReference>
<dbReference type="GO" id="GO:0003700">
    <property type="term" value="F:DNA-binding transcription factor activity"/>
    <property type="evidence" value="ECO:0007669"/>
    <property type="project" value="InterPro"/>
</dbReference>
<keyword evidence="6" id="KW-1185">Reference proteome</keyword>
<evidence type="ECO:0000313" key="6">
    <source>
        <dbReference type="Proteomes" id="UP000216913"/>
    </source>
</evidence>
<evidence type="ECO:0000256" key="1">
    <source>
        <dbReference type="ARBA" id="ARBA00023015"/>
    </source>
</evidence>
<proteinExistence type="predicted"/>
<accession>A0A261TY09</accession>
<dbReference type="OrthoDB" id="9789899at2"/>
<dbReference type="PROSITE" id="PS01124">
    <property type="entry name" value="HTH_ARAC_FAMILY_2"/>
    <property type="match status" value="1"/>
</dbReference>